<dbReference type="RefSeq" id="WP_079723576.1">
    <property type="nucleotide sequence ID" value="NZ_BMCL01000002.1"/>
</dbReference>
<name>A0A1T5K1G0_9GAMM</name>
<dbReference type="InterPro" id="IPR007693">
    <property type="entry name" value="DNA_helicase_DnaB-like_N"/>
</dbReference>
<dbReference type="GO" id="GO:1990077">
    <property type="term" value="C:primosome complex"/>
    <property type="evidence" value="ECO:0007669"/>
    <property type="project" value="UniProtKB-KW"/>
</dbReference>
<feature type="region of interest" description="Disordered" evidence="4">
    <location>
        <begin position="550"/>
        <end position="591"/>
    </location>
</feature>
<dbReference type="InterPro" id="IPR016136">
    <property type="entry name" value="DNA_helicase_N/primase_C"/>
</dbReference>
<dbReference type="GO" id="GO:0006269">
    <property type="term" value="P:DNA replication, synthesis of primer"/>
    <property type="evidence" value="ECO:0007669"/>
    <property type="project" value="UniProtKB-KW"/>
</dbReference>
<dbReference type="STRING" id="428993.SAMN06296058_1263"/>
<feature type="domain" description="DNA helicase DnaB-like N-terminal" evidence="5">
    <location>
        <begin position="29"/>
        <end position="130"/>
    </location>
</feature>
<reference evidence="6 7" key="1">
    <citation type="submission" date="2017-02" db="EMBL/GenBank/DDBJ databases">
        <authorList>
            <person name="Peterson S.W."/>
        </authorList>
    </citation>
    <scope>NUCLEOTIDE SEQUENCE [LARGE SCALE GENOMIC DNA]</scope>
    <source>
        <strain evidence="6 7">P15</strain>
    </source>
</reference>
<dbReference type="GO" id="GO:0003677">
    <property type="term" value="F:DNA binding"/>
    <property type="evidence" value="ECO:0007669"/>
    <property type="project" value="UniProtKB-KW"/>
</dbReference>
<feature type="region of interest" description="Disordered" evidence="4">
    <location>
        <begin position="1"/>
        <end position="22"/>
    </location>
</feature>
<dbReference type="PANTHER" id="PTHR30153:SF2">
    <property type="entry name" value="REPLICATIVE DNA HELICASE"/>
    <property type="match status" value="1"/>
</dbReference>
<organism evidence="6 7">
    <name type="scientific">Pseudoxanthomonas indica</name>
    <dbReference type="NCBI Taxonomy" id="428993"/>
    <lineage>
        <taxon>Bacteria</taxon>
        <taxon>Pseudomonadati</taxon>
        <taxon>Pseudomonadota</taxon>
        <taxon>Gammaproteobacteria</taxon>
        <taxon>Lysobacterales</taxon>
        <taxon>Lysobacteraceae</taxon>
        <taxon>Pseudoxanthomonas</taxon>
    </lineage>
</organism>
<proteinExistence type="predicted"/>
<dbReference type="Gene3D" id="1.10.860.10">
    <property type="entry name" value="DNAb Helicase, Chain A"/>
    <property type="match status" value="1"/>
</dbReference>
<dbReference type="AlphaFoldDB" id="A0A1T5K1G0"/>
<protein>
    <submittedName>
        <fullName evidence="6">Replicative DNA helicase</fullName>
    </submittedName>
</protein>
<dbReference type="PANTHER" id="PTHR30153">
    <property type="entry name" value="REPLICATIVE DNA HELICASE DNAB"/>
    <property type="match status" value="1"/>
</dbReference>
<keyword evidence="6" id="KW-0378">Hydrolase</keyword>
<evidence type="ECO:0000313" key="6">
    <source>
        <dbReference type="EMBL" id="SKC57338.1"/>
    </source>
</evidence>
<dbReference type="Pfam" id="PF00772">
    <property type="entry name" value="DnaB"/>
    <property type="match status" value="1"/>
</dbReference>
<keyword evidence="6" id="KW-0347">Helicase</keyword>
<dbReference type="OrthoDB" id="8905164at2"/>
<dbReference type="SUPFAM" id="SSF52540">
    <property type="entry name" value="P-loop containing nucleoside triphosphate hydrolases"/>
    <property type="match status" value="1"/>
</dbReference>
<evidence type="ECO:0000256" key="4">
    <source>
        <dbReference type="SAM" id="MobiDB-lite"/>
    </source>
</evidence>
<dbReference type="InterPro" id="IPR036185">
    <property type="entry name" value="DNA_heli_DnaB-like_N_sf"/>
</dbReference>
<keyword evidence="3" id="KW-0238">DNA-binding</keyword>
<dbReference type="GO" id="GO:0005524">
    <property type="term" value="F:ATP binding"/>
    <property type="evidence" value="ECO:0007669"/>
    <property type="project" value="InterPro"/>
</dbReference>
<keyword evidence="6" id="KW-0067">ATP-binding</keyword>
<keyword evidence="7" id="KW-1185">Reference proteome</keyword>
<evidence type="ECO:0000256" key="1">
    <source>
        <dbReference type="ARBA" id="ARBA00022515"/>
    </source>
</evidence>
<dbReference type="SUPFAM" id="SSF48024">
    <property type="entry name" value="N-terminal domain of DnaB helicase"/>
    <property type="match status" value="1"/>
</dbReference>
<dbReference type="Proteomes" id="UP000190341">
    <property type="component" value="Unassembled WGS sequence"/>
</dbReference>
<keyword evidence="6" id="KW-0547">Nucleotide-binding</keyword>
<dbReference type="InterPro" id="IPR027417">
    <property type="entry name" value="P-loop_NTPase"/>
</dbReference>
<dbReference type="GO" id="GO:0005829">
    <property type="term" value="C:cytosol"/>
    <property type="evidence" value="ECO:0007669"/>
    <property type="project" value="TreeGrafter"/>
</dbReference>
<evidence type="ECO:0000256" key="2">
    <source>
        <dbReference type="ARBA" id="ARBA00022705"/>
    </source>
</evidence>
<keyword evidence="2" id="KW-0235">DNA replication</keyword>
<keyword evidence="1" id="KW-0639">Primosome</keyword>
<evidence type="ECO:0000259" key="5">
    <source>
        <dbReference type="Pfam" id="PF00772"/>
    </source>
</evidence>
<dbReference type="Pfam" id="PF13481">
    <property type="entry name" value="AAA_25"/>
    <property type="match status" value="1"/>
</dbReference>
<dbReference type="EMBL" id="FUZV01000001">
    <property type="protein sequence ID" value="SKC57338.1"/>
    <property type="molecule type" value="Genomic_DNA"/>
</dbReference>
<evidence type="ECO:0000313" key="7">
    <source>
        <dbReference type="Proteomes" id="UP000190341"/>
    </source>
</evidence>
<dbReference type="GO" id="GO:0003678">
    <property type="term" value="F:DNA helicase activity"/>
    <property type="evidence" value="ECO:0007669"/>
    <property type="project" value="InterPro"/>
</dbReference>
<dbReference type="Gene3D" id="3.40.50.300">
    <property type="entry name" value="P-loop containing nucleotide triphosphate hydrolases"/>
    <property type="match status" value="1"/>
</dbReference>
<evidence type="ECO:0000256" key="3">
    <source>
        <dbReference type="ARBA" id="ARBA00023125"/>
    </source>
</evidence>
<gene>
    <name evidence="6" type="ORF">SAMN06296058_1263</name>
</gene>
<sequence length="591" mass="63201">MNSIEPPGQGTAPNGRPTSRPYAEERLIPPHSVEAEQAILGGLLLSQDAWEDVGGLAETDFYRRDHRHIFRAISELAAHGKPFDAVTLGDWFSSQAGATQERVSLEYLIDLAANTPSAANVSAYAEIVLEKSRLRRLVDIGTDILNAALSPEGRESSVLLSEASALLDGARRTEQAPTGLRDVPLTAFMDSPPSTVGYAVHPVVPRGVVTLWGGHGGAGKSISTLQLLAHGACGQPWQGLTPDGAIRSIYLSLEDPGDLVRYRLRRVCESYGLDERRVETGVRVFDCPDGRAALMSEVSSFGIRSMVETQLLAQVRELCEGADLIVVDNASDAYGGNENDRQSVRTFMTALSRIAREHNAGLVLLAHIDKSAARNGANGNTYSGSTAWHNSARSRMAIVAGKDPGTVELHHEKNNLGKCADPVHLKWNTHGVLVPLTPMDRAERDQANDDGALALAVLNAAAERSLWVNTATTGAHPGHKAVQHLAEYESAFGQDKWRGARRFHAALDALHQAGRISKQPMRTKHRGQVEVWLTASPSAAVNGAVNAAVNADDTGNAPPYRASEGGSYMGGGERSTARSTPRSTQGGGEEA</sequence>
<accession>A0A1T5K1G0</accession>